<sequence length="44" mass="4629">MTMYATGELKKLLNSRLATASVVPILYLVMSIVWDGAQAASGGT</sequence>
<gene>
    <name evidence="2" type="ORF">AA314_05546</name>
</gene>
<dbReference type="Proteomes" id="UP000035579">
    <property type="component" value="Chromosome"/>
</dbReference>
<feature type="transmembrane region" description="Helical" evidence="1">
    <location>
        <begin position="12"/>
        <end position="34"/>
    </location>
</feature>
<accession>A0AAC8QAR2</accession>
<organism evidence="2 3">
    <name type="scientific">Archangium gephyra</name>
    <dbReference type="NCBI Taxonomy" id="48"/>
    <lineage>
        <taxon>Bacteria</taxon>
        <taxon>Pseudomonadati</taxon>
        <taxon>Myxococcota</taxon>
        <taxon>Myxococcia</taxon>
        <taxon>Myxococcales</taxon>
        <taxon>Cystobacterineae</taxon>
        <taxon>Archangiaceae</taxon>
        <taxon>Archangium</taxon>
    </lineage>
</organism>
<reference evidence="2 3" key="1">
    <citation type="submission" date="2015-05" db="EMBL/GenBank/DDBJ databases">
        <title>Genome assembly of Archangium gephyra DSM 2261.</title>
        <authorList>
            <person name="Sharma G."/>
            <person name="Subramanian S."/>
        </authorList>
    </citation>
    <scope>NUCLEOTIDE SEQUENCE [LARGE SCALE GENOMIC DNA]</scope>
    <source>
        <strain evidence="2 3">DSM 2261</strain>
    </source>
</reference>
<evidence type="ECO:0000256" key="1">
    <source>
        <dbReference type="SAM" id="Phobius"/>
    </source>
</evidence>
<keyword evidence="1" id="KW-0472">Membrane</keyword>
<dbReference type="AlphaFoldDB" id="A0AAC8QAR2"/>
<protein>
    <submittedName>
        <fullName evidence="2">Uncharacterized protein</fullName>
    </submittedName>
</protein>
<dbReference type="KEGG" id="age:AA314_05546"/>
<evidence type="ECO:0000313" key="3">
    <source>
        <dbReference type="Proteomes" id="UP000035579"/>
    </source>
</evidence>
<evidence type="ECO:0000313" key="2">
    <source>
        <dbReference type="EMBL" id="AKJ03920.1"/>
    </source>
</evidence>
<keyword evidence="1" id="KW-0812">Transmembrane</keyword>
<keyword evidence="1" id="KW-1133">Transmembrane helix</keyword>
<dbReference type="EMBL" id="CP011509">
    <property type="protein sequence ID" value="AKJ03920.1"/>
    <property type="molecule type" value="Genomic_DNA"/>
</dbReference>
<name>A0AAC8QAR2_9BACT</name>
<proteinExistence type="predicted"/>